<keyword evidence="4" id="KW-1185">Reference proteome</keyword>
<name>A0AA37U1S3_9RHOB</name>
<feature type="domain" description="EF-hand" evidence="2">
    <location>
        <begin position="132"/>
        <end position="154"/>
    </location>
</feature>
<sequence length="207" mass="22784">MSRGVKAFCASLALLTSHPASAEVVLSQSPRQFEVEMLAMGIDPPPGFKPSADLEVMMSKASGSAESRQILQMVMQISRPGRGVENLRQQVFGRMGEMGMNVLDKPFHYVAFDQVQDARQRAQLWGQMLGADLNNDGQITKQELKDTLEFMPSEGVSDAFSRRMQMKTTCCRQKSCARRWMRGHKTAAMAGAAMASPKCSTLTMTGI</sequence>
<dbReference type="EMBL" id="BSPP01000004">
    <property type="protein sequence ID" value="GLS85930.1"/>
    <property type="molecule type" value="Genomic_DNA"/>
</dbReference>
<evidence type="ECO:0000313" key="4">
    <source>
        <dbReference type="Proteomes" id="UP001157355"/>
    </source>
</evidence>
<feature type="chain" id="PRO_5041412985" description="EF-hand domain-containing protein" evidence="1">
    <location>
        <begin position="23"/>
        <end position="207"/>
    </location>
</feature>
<protein>
    <recommendedName>
        <fullName evidence="2">EF-hand domain-containing protein</fullName>
    </recommendedName>
</protein>
<dbReference type="PROSITE" id="PS00018">
    <property type="entry name" value="EF_HAND_1"/>
    <property type="match status" value="1"/>
</dbReference>
<evidence type="ECO:0000256" key="1">
    <source>
        <dbReference type="SAM" id="SignalP"/>
    </source>
</evidence>
<keyword evidence="1" id="KW-0732">Signal</keyword>
<comment type="caution">
    <text evidence="3">The sequence shown here is derived from an EMBL/GenBank/DDBJ whole genome shotgun (WGS) entry which is preliminary data.</text>
</comment>
<feature type="signal peptide" evidence="1">
    <location>
        <begin position="1"/>
        <end position="22"/>
    </location>
</feature>
<reference evidence="3 4" key="1">
    <citation type="journal article" date="2014" name="Int. J. Syst. Evol. Microbiol.">
        <title>Complete genome sequence of Corynebacterium casei LMG S-19264T (=DSM 44701T), isolated from a smear-ripened cheese.</title>
        <authorList>
            <consortium name="US DOE Joint Genome Institute (JGI-PGF)"/>
            <person name="Walter F."/>
            <person name="Albersmeier A."/>
            <person name="Kalinowski J."/>
            <person name="Ruckert C."/>
        </authorList>
    </citation>
    <scope>NUCLEOTIDE SEQUENCE [LARGE SCALE GENOMIC DNA]</scope>
    <source>
        <strain evidence="3 4">NBRC 111766</strain>
    </source>
</reference>
<dbReference type="AlphaFoldDB" id="A0AA37U1S3"/>
<dbReference type="GO" id="GO:0005509">
    <property type="term" value="F:calcium ion binding"/>
    <property type="evidence" value="ECO:0007669"/>
    <property type="project" value="InterPro"/>
</dbReference>
<dbReference type="Proteomes" id="UP001157355">
    <property type="component" value="Unassembled WGS sequence"/>
</dbReference>
<gene>
    <name evidence="3" type="ORF">GCM10010873_09040</name>
</gene>
<dbReference type="InterPro" id="IPR002048">
    <property type="entry name" value="EF_hand_dom"/>
</dbReference>
<dbReference type="PROSITE" id="PS50222">
    <property type="entry name" value="EF_HAND_2"/>
    <property type="match status" value="1"/>
</dbReference>
<dbReference type="InterPro" id="IPR018247">
    <property type="entry name" value="EF_Hand_1_Ca_BS"/>
</dbReference>
<accession>A0AA37U1S3</accession>
<proteinExistence type="predicted"/>
<evidence type="ECO:0000313" key="3">
    <source>
        <dbReference type="EMBL" id="GLS85930.1"/>
    </source>
</evidence>
<evidence type="ECO:0000259" key="2">
    <source>
        <dbReference type="PROSITE" id="PS50222"/>
    </source>
</evidence>
<dbReference type="RefSeq" id="WP_284324141.1">
    <property type="nucleotide sequence ID" value="NZ_BSPP01000004.1"/>
</dbReference>
<organism evidence="3 4">
    <name type="scientific">Cypionkella aquatica</name>
    <dbReference type="NCBI Taxonomy" id="1756042"/>
    <lineage>
        <taxon>Bacteria</taxon>
        <taxon>Pseudomonadati</taxon>
        <taxon>Pseudomonadota</taxon>
        <taxon>Alphaproteobacteria</taxon>
        <taxon>Rhodobacterales</taxon>
        <taxon>Paracoccaceae</taxon>
        <taxon>Cypionkella</taxon>
    </lineage>
</organism>